<dbReference type="Proteomes" id="UP000202511">
    <property type="component" value="Segment"/>
</dbReference>
<proteinExistence type="predicted"/>
<accession>A0A0B5JEM4</accession>
<organism evidence="1 2">
    <name type="scientific">Pandoravirus inopinatum</name>
    <dbReference type="NCBI Taxonomy" id="1605721"/>
    <lineage>
        <taxon>Viruses</taxon>
        <taxon>Pandoravirus</taxon>
    </lineage>
</organism>
<dbReference type="EMBL" id="KP136319">
    <property type="protein sequence ID" value="AJF98222.1"/>
    <property type="molecule type" value="Genomic_DNA"/>
</dbReference>
<dbReference type="KEGG" id="vg:23463139"/>
<sequence>MAVRAAAVVGGSKGCGFGASACVGGVAAVFDGDAKDVVGDAMGAAASCGDARAPGGEADGITTTDVPAAAGRNTRRVWMAPVANTGGVRLLAGADAAPDGDDDDDGIASPMSSSSMINWTRRRAAGRWAACAAAAGLLSGLEACMDDAKGYVHVCTAGTLLHTGFVCRAGPSCLFLLPPSNNSPFVCRQKPGGIVALSTDKKEQPQTIGGKKRVALRHGVPVFARTAAPRRCVKAGPHQQSTQKK</sequence>
<dbReference type="RefSeq" id="YP_009120457.1">
    <property type="nucleotide sequence ID" value="NC_026440.1"/>
</dbReference>
<evidence type="ECO:0000313" key="2">
    <source>
        <dbReference type="Proteomes" id="UP000202511"/>
    </source>
</evidence>
<evidence type="ECO:0000313" key="1">
    <source>
        <dbReference type="EMBL" id="AJF98222.1"/>
    </source>
</evidence>
<reference evidence="1 2" key="1">
    <citation type="journal article" date="2015" name="Parasitol. Res.">
        <title>Viruses in close associations with free-living amoebae.</title>
        <authorList>
            <person name="Scheid P."/>
        </authorList>
    </citation>
    <scope>NUCLEOTIDE SEQUENCE [LARGE SCALE GENOMIC DNA]</scope>
    <source>
        <strain evidence="1">KlaHel</strain>
    </source>
</reference>
<name>A0A0B5JEM4_9VIRU</name>
<dbReference type="GeneID" id="23463139"/>
<protein>
    <submittedName>
        <fullName evidence="1">Uncharacterized protein</fullName>
    </submittedName>
</protein>